<dbReference type="GO" id="GO:0005886">
    <property type="term" value="C:plasma membrane"/>
    <property type="evidence" value="ECO:0007669"/>
    <property type="project" value="TreeGrafter"/>
</dbReference>
<evidence type="ECO:0000313" key="4">
    <source>
        <dbReference type="Proteomes" id="UP000887226"/>
    </source>
</evidence>
<dbReference type="Pfam" id="PF00339">
    <property type="entry name" value="Arrestin_N"/>
    <property type="match status" value="1"/>
</dbReference>
<dbReference type="InterPro" id="IPR014752">
    <property type="entry name" value="Arrestin-like_C"/>
</dbReference>
<dbReference type="EMBL" id="MU254513">
    <property type="protein sequence ID" value="KAG9240262.1"/>
    <property type="molecule type" value="Genomic_DNA"/>
</dbReference>
<feature type="domain" description="Arrestin-like N-terminal" evidence="2">
    <location>
        <begin position="3"/>
        <end position="115"/>
    </location>
</feature>
<dbReference type="SUPFAM" id="SSF81296">
    <property type="entry name" value="E set domains"/>
    <property type="match status" value="1"/>
</dbReference>
<dbReference type="Proteomes" id="UP000887226">
    <property type="component" value="Unassembled WGS sequence"/>
</dbReference>
<dbReference type="InterPro" id="IPR050357">
    <property type="entry name" value="Arrestin_domain-protein"/>
</dbReference>
<dbReference type="CDD" id="cd22952">
    <property type="entry name" value="ART10-like"/>
    <property type="match status" value="1"/>
</dbReference>
<dbReference type="GO" id="GO:0005829">
    <property type="term" value="C:cytosol"/>
    <property type="evidence" value="ECO:0007669"/>
    <property type="project" value="TreeGrafter"/>
</dbReference>
<dbReference type="GO" id="GO:0031625">
    <property type="term" value="F:ubiquitin protein ligase binding"/>
    <property type="evidence" value="ECO:0007669"/>
    <property type="project" value="TreeGrafter"/>
</dbReference>
<dbReference type="OrthoDB" id="3365616at2759"/>
<gene>
    <name evidence="3" type="ORF">BJ878DRAFT_304383</name>
</gene>
<name>A0A9P7YV45_9HELO</name>
<reference evidence="3" key="1">
    <citation type="journal article" date="2021" name="IMA Fungus">
        <title>Genomic characterization of three marine fungi, including Emericellopsis atlantica sp. nov. with signatures of a generalist lifestyle and marine biomass degradation.</title>
        <authorList>
            <person name="Hagestad O.C."/>
            <person name="Hou L."/>
            <person name="Andersen J.H."/>
            <person name="Hansen E.H."/>
            <person name="Altermark B."/>
            <person name="Li C."/>
            <person name="Kuhnert E."/>
            <person name="Cox R.J."/>
            <person name="Crous P.W."/>
            <person name="Spatafora J.W."/>
            <person name="Lail K."/>
            <person name="Amirebrahimi M."/>
            <person name="Lipzen A."/>
            <person name="Pangilinan J."/>
            <person name="Andreopoulos W."/>
            <person name="Hayes R.D."/>
            <person name="Ng V."/>
            <person name="Grigoriev I.V."/>
            <person name="Jackson S.A."/>
            <person name="Sutton T.D.S."/>
            <person name="Dobson A.D.W."/>
            <person name="Rama T."/>
        </authorList>
    </citation>
    <scope>NUCLEOTIDE SEQUENCE</scope>
    <source>
        <strain evidence="3">TRa3180A</strain>
    </source>
</reference>
<organism evidence="3 4">
    <name type="scientific">Calycina marina</name>
    <dbReference type="NCBI Taxonomy" id="1763456"/>
    <lineage>
        <taxon>Eukaryota</taxon>
        <taxon>Fungi</taxon>
        <taxon>Dikarya</taxon>
        <taxon>Ascomycota</taxon>
        <taxon>Pezizomycotina</taxon>
        <taxon>Leotiomycetes</taxon>
        <taxon>Helotiales</taxon>
        <taxon>Pezizellaceae</taxon>
        <taxon>Calycina</taxon>
    </lineage>
</organism>
<feature type="region of interest" description="Disordered" evidence="1">
    <location>
        <begin position="423"/>
        <end position="506"/>
    </location>
</feature>
<dbReference type="InterPro" id="IPR011021">
    <property type="entry name" value="Arrestin-like_N"/>
</dbReference>
<keyword evidence="4" id="KW-1185">Reference proteome</keyword>
<sequence length="506" mass="54829">MSVHILLDNPHNFYTNLDFIVGRIILSLTADENVSAVVVKLEGESRTLLAQTSNPQGLGPYARRDSRQTIAMENHKILYKVNQVFPSLETGEAGMAYTLRAGKHEYPFRFKLPFNNGCADPQNQQIAAGSGFAGLGKALGDMQQMSYMHVKKTLPPSLTGFPGEAEVRYYIKVTVQRPSIFKENRRRTIGFKFLPIEPPRPAPTSNEAFARRQYSFGNMVGTAKKKGMFGKMPTSLSDTPPKGDLDARLPSPPILTCNEPVPLRLILRKTAESPEQVYFMGLQVNLLGSTEVRAQGVNRMETSTWVLTSLTGLSLPVGKPTDALRSETLLDSNLWNQTPLPNTVAPSFSTCNLTRSYELELRVTLGYGTPGNIQPQLITLPLRFHVEVYSGIKPPAALITAMASRPVAPAAAVAPVQLPPRPSAVTATNPADPLYPPQLGSTQVGAFDEAPPSYEDAMADEITPADEPRREYSGVTDVDAPGLDEKGAAPSYGASQNGPGPSGPGR</sequence>
<proteinExistence type="predicted"/>
<evidence type="ECO:0000256" key="1">
    <source>
        <dbReference type="SAM" id="MobiDB-lite"/>
    </source>
</evidence>
<dbReference type="Gene3D" id="2.60.40.640">
    <property type="match status" value="1"/>
</dbReference>
<dbReference type="PANTHER" id="PTHR11188:SF166">
    <property type="entry name" value="ARRESTIN (OR S-ANTIGEN), N-TERMINAL DOMAIN PROTEIN (AFU_ORTHOLOGUE AFUA_7G02050)"/>
    <property type="match status" value="1"/>
</dbReference>
<dbReference type="InterPro" id="IPR014756">
    <property type="entry name" value="Ig_E-set"/>
</dbReference>
<dbReference type="GO" id="GO:0030674">
    <property type="term" value="F:protein-macromolecule adaptor activity"/>
    <property type="evidence" value="ECO:0007669"/>
    <property type="project" value="TreeGrafter"/>
</dbReference>
<protein>
    <recommendedName>
        <fullName evidence="2">Arrestin-like N-terminal domain-containing protein</fullName>
    </recommendedName>
</protein>
<dbReference type="AlphaFoldDB" id="A0A9P7YV45"/>
<accession>A0A9P7YV45</accession>
<dbReference type="GO" id="GO:0070086">
    <property type="term" value="P:ubiquitin-dependent endocytosis"/>
    <property type="evidence" value="ECO:0007669"/>
    <property type="project" value="TreeGrafter"/>
</dbReference>
<comment type="caution">
    <text evidence="3">The sequence shown here is derived from an EMBL/GenBank/DDBJ whole genome shotgun (WGS) entry which is preliminary data.</text>
</comment>
<evidence type="ECO:0000313" key="3">
    <source>
        <dbReference type="EMBL" id="KAG9240262.1"/>
    </source>
</evidence>
<dbReference type="PANTHER" id="PTHR11188">
    <property type="entry name" value="ARRESTIN DOMAIN CONTAINING PROTEIN"/>
    <property type="match status" value="1"/>
</dbReference>
<evidence type="ECO:0000259" key="2">
    <source>
        <dbReference type="Pfam" id="PF00339"/>
    </source>
</evidence>